<evidence type="ECO:0000313" key="1">
    <source>
        <dbReference type="EMBL" id="KAL3694546.1"/>
    </source>
</evidence>
<gene>
    <name evidence="1" type="ORF">R1sor_008197</name>
</gene>
<reference evidence="1 2" key="1">
    <citation type="submission" date="2024-09" db="EMBL/GenBank/DDBJ databases">
        <title>Chromosome-scale assembly of Riccia sorocarpa.</title>
        <authorList>
            <person name="Paukszto L."/>
        </authorList>
    </citation>
    <scope>NUCLEOTIDE SEQUENCE [LARGE SCALE GENOMIC DNA]</scope>
    <source>
        <strain evidence="1">LP-2024</strain>
        <tissue evidence="1">Aerial parts of the thallus</tissue>
    </source>
</reference>
<dbReference type="EMBL" id="JBJQOH010000003">
    <property type="protein sequence ID" value="KAL3694546.1"/>
    <property type="molecule type" value="Genomic_DNA"/>
</dbReference>
<organism evidence="1 2">
    <name type="scientific">Riccia sorocarpa</name>
    <dbReference type="NCBI Taxonomy" id="122646"/>
    <lineage>
        <taxon>Eukaryota</taxon>
        <taxon>Viridiplantae</taxon>
        <taxon>Streptophyta</taxon>
        <taxon>Embryophyta</taxon>
        <taxon>Marchantiophyta</taxon>
        <taxon>Marchantiopsida</taxon>
        <taxon>Marchantiidae</taxon>
        <taxon>Marchantiales</taxon>
        <taxon>Ricciaceae</taxon>
        <taxon>Riccia</taxon>
    </lineage>
</organism>
<proteinExistence type="predicted"/>
<protein>
    <submittedName>
        <fullName evidence="1">Uncharacterized protein</fullName>
    </submittedName>
</protein>
<dbReference type="Proteomes" id="UP001633002">
    <property type="component" value="Unassembled WGS sequence"/>
</dbReference>
<name>A0ABD3HUC0_9MARC</name>
<sequence length="187" mass="20431">MYPAREVIFLLINRPTSVLDLCHVNLHGQGNEGLEYMEYRSRSTICDRGGENGSSKPKLVKSMGMDGEGDGMMAGLQMGMGGLDNPSVSELPSTSTCFVGEDVETTILEAQVDLEELESGRGRHVLRNDVDILINNESRAFALLEVNNALKLWRADTVLPGVSFVIDIVSQWGVRSIAKVSRSCILT</sequence>
<keyword evidence="2" id="KW-1185">Reference proteome</keyword>
<accession>A0ABD3HUC0</accession>
<comment type="caution">
    <text evidence="1">The sequence shown here is derived from an EMBL/GenBank/DDBJ whole genome shotgun (WGS) entry which is preliminary data.</text>
</comment>
<dbReference type="AlphaFoldDB" id="A0ABD3HUC0"/>
<evidence type="ECO:0000313" key="2">
    <source>
        <dbReference type="Proteomes" id="UP001633002"/>
    </source>
</evidence>